<evidence type="ECO:0000256" key="1">
    <source>
        <dbReference type="SAM" id="MobiDB-lite"/>
    </source>
</evidence>
<dbReference type="AlphaFoldDB" id="J9DWR6"/>
<comment type="caution">
    <text evidence="2">The sequence shown here is derived from an EMBL/GenBank/DDBJ whole genome shotgun (WGS) entry which is preliminary data.</text>
</comment>
<feature type="compositionally biased region" description="Basic and acidic residues" evidence="1">
    <location>
        <begin position="64"/>
        <end position="75"/>
    </location>
</feature>
<keyword evidence="3" id="KW-1185">Reference proteome</keyword>
<accession>J9DWR6</accession>
<gene>
    <name evidence="2" type="ORF">IMCC14465_12630</name>
</gene>
<evidence type="ECO:0000313" key="3">
    <source>
        <dbReference type="Proteomes" id="UP000004836"/>
    </source>
</evidence>
<reference evidence="2 3" key="1">
    <citation type="journal article" date="2012" name="J. Bacteriol.">
        <title>Genome Sequence of Strain IMCC14465, Isolated from the East Sea, Belonging to the PS1 Clade of Alphaproteobacteria.</title>
        <authorList>
            <person name="Yang S.J."/>
            <person name="Kang I."/>
            <person name="Cho J.C."/>
        </authorList>
    </citation>
    <scope>NUCLEOTIDE SEQUENCE [LARGE SCALE GENOMIC DNA]</scope>
    <source>
        <strain evidence="2 3">IMCC14465</strain>
    </source>
</reference>
<name>J9DWR6_9PROT</name>
<evidence type="ECO:0000313" key="2">
    <source>
        <dbReference type="EMBL" id="EJW21467.1"/>
    </source>
</evidence>
<feature type="region of interest" description="Disordered" evidence="1">
    <location>
        <begin position="64"/>
        <end position="83"/>
    </location>
</feature>
<dbReference type="EMBL" id="ALYF01000003">
    <property type="protein sequence ID" value="EJW21467.1"/>
    <property type="molecule type" value="Genomic_DNA"/>
</dbReference>
<dbReference type="Proteomes" id="UP000004836">
    <property type="component" value="Unassembled WGS sequence"/>
</dbReference>
<proteinExistence type="predicted"/>
<sequence>MSAWGGVSGSLGRIEERTINTQKDVGELKIGIMGNQSSIEESTKTLTDKLHDVDKRLSIIEDRLSSISDDEHKPNQADLSVTH</sequence>
<organism evidence="2 3">
    <name type="scientific">alpha proteobacterium IMCC14465</name>
    <dbReference type="NCBI Taxonomy" id="1220535"/>
    <lineage>
        <taxon>Bacteria</taxon>
        <taxon>Pseudomonadati</taxon>
        <taxon>Pseudomonadota</taxon>
        <taxon>Alphaproteobacteria</taxon>
        <taxon>PS1 clade</taxon>
    </lineage>
</organism>
<protein>
    <submittedName>
        <fullName evidence="2">Uncharacterized protein</fullName>
    </submittedName>
</protein>